<keyword evidence="2" id="KW-0810">Translation regulation</keyword>
<dbReference type="InterPro" id="IPR033133">
    <property type="entry name" value="PUM-HD"/>
</dbReference>
<organism evidence="6 7">
    <name type="scientific">Canna indica</name>
    <name type="common">Indian-shot</name>
    <dbReference type="NCBI Taxonomy" id="4628"/>
    <lineage>
        <taxon>Eukaryota</taxon>
        <taxon>Viridiplantae</taxon>
        <taxon>Streptophyta</taxon>
        <taxon>Embryophyta</taxon>
        <taxon>Tracheophyta</taxon>
        <taxon>Spermatophyta</taxon>
        <taxon>Magnoliopsida</taxon>
        <taxon>Liliopsida</taxon>
        <taxon>Zingiberales</taxon>
        <taxon>Cannaceae</taxon>
        <taxon>Canna</taxon>
    </lineage>
</organism>
<feature type="domain" description="PUM-HD" evidence="5">
    <location>
        <begin position="505"/>
        <end position="840"/>
    </location>
</feature>
<dbReference type="InterPro" id="IPR001313">
    <property type="entry name" value="Pumilio_RNA-bd_rpt"/>
</dbReference>
<dbReference type="InterPro" id="IPR016024">
    <property type="entry name" value="ARM-type_fold"/>
</dbReference>
<dbReference type="GO" id="GO:0006417">
    <property type="term" value="P:regulation of translation"/>
    <property type="evidence" value="ECO:0007669"/>
    <property type="project" value="UniProtKB-KW"/>
</dbReference>
<evidence type="ECO:0000256" key="4">
    <source>
        <dbReference type="PROSITE-ProRule" id="PRU00317"/>
    </source>
</evidence>
<dbReference type="EMBL" id="CP136893">
    <property type="protein sequence ID" value="WOL03119.1"/>
    <property type="molecule type" value="Genomic_DNA"/>
</dbReference>
<feature type="repeat" description="Pumilio" evidence="4">
    <location>
        <begin position="709"/>
        <end position="744"/>
    </location>
</feature>
<dbReference type="SUPFAM" id="SSF48371">
    <property type="entry name" value="ARM repeat"/>
    <property type="match status" value="1"/>
</dbReference>
<proteinExistence type="predicted"/>
<dbReference type="PANTHER" id="PTHR12537">
    <property type="entry name" value="RNA BINDING PROTEIN PUMILIO-RELATED"/>
    <property type="match status" value="1"/>
</dbReference>
<feature type="repeat" description="Pumilio" evidence="4">
    <location>
        <begin position="561"/>
        <end position="596"/>
    </location>
</feature>
<dbReference type="PROSITE" id="PS50303">
    <property type="entry name" value="PUM_HD"/>
    <property type="match status" value="1"/>
</dbReference>
<dbReference type="InterPro" id="IPR033712">
    <property type="entry name" value="Pumilio_RNA-bd"/>
</dbReference>
<dbReference type="CDD" id="cd07920">
    <property type="entry name" value="Pumilio"/>
    <property type="match status" value="1"/>
</dbReference>
<dbReference type="PROSITE" id="PS50302">
    <property type="entry name" value="PUM"/>
    <property type="match status" value="7"/>
</dbReference>
<feature type="repeat" description="Pumilio" evidence="4">
    <location>
        <begin position="637"/>
        <end position="672"/>
    </location>
</feature>
<dbReference type="Proteomes" id="UP001327560">
    <property type="component" value="Chromosome 4"/>
</dbReference>
<dbReference type="Pfam" id="PF00806">
    <property type="entry name" value="PUF"/>
    <property type="match status" value="8"/>
</dbReference>
<name>A0AAQ3Q9W7_9LILI</name>
<sequence>MEKVQTDQDTDEIDRLLQEIPNATKEDFYGIDPIQSDASPAFEPISGDEVNQISASSNLCGRFNSHAVKCCEINTMDDDKSLPKTPFYQEVNSSNYCRTHTIGAGQNSLNLPDEKFLVSEFEDLSFKDSVPTHSMNPFSKYNPISLSNSFFGDEHSSTYFKKPPGTESVEIPTLPLSTIPNGVYQSNPASEGCTPFINKDDCSIINGIVDGHNDARFLKFNFPNPRDQMQRSVLGDHEELWQSIPVCSTALPVNQGMHTYLLPGLSAEGCELLGSSFRPQFYVDSLPHSYVPYQQLSQSNMVRGDMEPERNYRNHFQYVCLQQLENRCLEGHQYQRRKNSVIGPFPGNTIQPYFHLPIPHQVGQVNQHSYENDNVSNRKTNLDPSLLNKCYGPNGISSRSKVCLISQAQKFPSACDLYFPAISSHGHQTSNIFSKQTCPEKILTRSHGVHSLQSLKCSAVESSQLPGYVDNTKGVLCMDNVNSCRVQCVESLNLDVRGSQVSTPDNSNDKHDLKSSYLKCDSLYDVIGKIHMLTKEQNGCRFLQRVFEKGNQDDVNIIFSEIIDHVVEIMTDPFGNYLVQKLVELCTEEQITHIIHEISHSATQLFRISCNQHGTRVVQKIIGTVKSPEQSSMIVSALKPSIVALIKNNNGSHVAQRCLEYLPPESRKFLFDAAVGNCVELARDPQGCCVLQKCLSALDGEQKSGIISNIISEACELSQDPYGNYVVQYILGQEIPWATAKILDQLEGHYAILSMQKYSSNVVEKCLKIAGERCTNIIRELINDPLFVQIMLDQYGNYVVQSARRECKGAAFLEAAIKPHIPALRISPYGKKVLGACFGK</sequence>
<gene>
    <name evidence="6" type="ORF">Cni_G11839</name>
</gene>
<keyword evidence="7" id="KW-1185">Reference proteome</keyword>
<protein>
    <recommendedName>
        <fullName evidence="5">PUM-HD domain-containing protein</fullName>
    </recommendedName>
</protein>
<evidence type="ECO:0000256" key="3">
    <source>
        <dbReference type="ARBA" id="ARBA00058490"/>
    </source>
</evidence>
<feature type="repeat" description="Pumilio" evidence="4">
    <location>
        <begin position="745"/>
        <end position="783"/>
    </location>
</feature>
<dbReference type="AlphaFoldDB" id="A0AAQ3Q9W7"/>
<keyword evidence="1" id="KW-0677">Repeat</keyword>
<dbReference type="GO" id="GO:0003729">
    <property type="term" value="F:mRNA binding"/>
    <property type="evidence" value="ECO:0007669"/>
    <property type="project" value="TreeGrafter"/>
</dbReference>
<feature type="repeat" description="Pumilio" evidence="4">
    <location>
        <begin position="673"/>
        <end position="708"/>
    </location>
</feature>
<dbReference type="SMART" id="SM00025">
    <property type="entry name" value="Pumilio"/>
    <property type="match status" value="8"/>
</dbReference>
<evidence type="ECO:0000313" key="6">
    <source>
        <dbReference type="EMBL" id="WOL03119.1"/>
    </source>
</evidence>
<feature type="repeat" description="Pumilio" evidence="4">
    <location>
        <begin position="525"/>
        <end position="560"/>
    </location>
</feature>
<comment type="function">
    <text evidence="3">Sequence-specific RNA-binding protein that regulates translation and mRNA stability by binding the 3'-UTR of target mRNAs.</text>
</comment>
<accession>A0AAQ3Q9W7</accession>
<evidence type="ECO:0000313" key="7">
    <source>
        <dbReference type="Proteomes" id="UP001327560"/>
    </source>
</evidence>
<dbReference type="FunFam" id="1.25.10.10:FF:000237">
    <property type="entry name" value="Pumilio homolog 9"/>
    <property type="match status" value="1"/>
</dbReference>
<feature type="repeat" description="Pumilio" evidence="4">
    <location>
        <begin position="597"/>
        <end position="636"/>
    </location>
</feature>
<reference evidence="6 7" key="1">
    <citation type="submission" date="2023-10" db="EMBL/GenBank/DDBJ databases">
        <title>Chromosome-scale genome assembly provides insights into flower coloration mechanisms of Canna indica.</title>
        <authorList>
            <person name="Li C."/>
        </authorList>
    </citation>
    <scope>NUCLEOTIDE SEQUENCE [LARGE SCALE GENOMIC DNA]</scope>
    <source>
        <tissue evidence="6">Flower</tissue>
    </source>
</reference>
<evidence type="ECO:0000256" key="2">
    <source>
        <dbReference type="ARBA" id="ARBA00022845"/>
    </source>
</evidence>
<evidence type="ECO:0000259" key="5">
    <source>
        <dbReference type="PROSITE" id="PS50303"/>
    </source>
</evidence>
<dbReference type="GO" id="GO:0005737">
    <property type="term" value="C:cytoplasm"/>
    <property type="evidence" value="ECO:0007669"/>
    <property type="project" value="TreeGrafter"/>
</dbReference>
<evidence type="ECO:0000256" key="1">
    <source>
        <dbReference type="ARBA" id="ARBA00022737"/>
    </source>
</evidence>
<dbReference type="Gene3D" id="1.25.10.10">
    <property type="entry name" value="Leucine-rich Repeat Variant"/>
    <property type="match status" value="1"/>
</dbReference>
<dbReference type="PANTHER" id="PTHR12537:SF147">
    <property type="entry name" value="PUMILIO HOMOLOG 12"/>
    <property type="match status" value="1"/>
</dbReference>
<dbReference type="InterPro" id="IPR011989">
    <property type="entry name" value="ARM-like"/>
</dbReference>